<accession>A0AC59YX00</accession>
<reference evidence="1" key="1">
    <citation type="submission" date="2023-05" db="EMBL/GenBank/DDBJ databases">
        <authorList>
            <consortium name="ELIXIR-Norway"/>
        </authorList>
    </citation>
    <scope>NUCLEOTIDE SEQUENCE</scope>
</reference>
<dbReference type="EMBL" id="OX596104">
    <property type="protein sequence ID" value="CAN0039695.1"/>
    <property type="molecule type" value="Genomic_DNA"/>
</dbReference>
<evidence type="ECO:0000313" key="1">
    <source>
        <dbReference type="EMBL" id="CAN0039695.1"/>
    </source>
</evidence>
<name>A0AC59YX00_RANTA</name>
<reference evidence="1" key="2">
    <citation type="submission" date="2025-03" db="EMBL/GenBank/DDBJ databases">
        <authorList>
            <consortium name="ELIXIR-Norway"/>
            <consortium name="Elixir Norway"/>
        </authorList>
    </citation>
    <scope>NUCLEOTIDE SEQUENCE</scope>
</reference>
<protein>
    <submittedName>
        <fullName evidence="1">Uncharacterized protein</fullName>
    </submittedName>
</protein>
<sequence>MRKRPKRVMMAVKTEVVIKGVTPALLLASFRDTVQLTLYGAGVGALALHAMEKSMDYLSLAFRPAGGHRPLASWCRELPLSPVCPAPAPHPWLAPFMAARMSLSLLPSTGPRLRLPSLAPRRGLQRTDHATSSARLASLTLPASVKAAGSLLNMLSGQYSLSPGHSKQTDENAHALGPRRSGQAGYRPSAAGSSGAGCVSRQPRLQYLKT</sequence>
<evidence type="ECO:0000313" key="2">
    <source>
        <dbReference type="Proteomes" id="UP001162501"/>
    </source>
</evidence>
<gene>
    <name evidence="1" type="ORF">MRATA1EN22A_LOCUS11141</name>
</gene>
<proteinExistence type="predicted"/>
<organism evidence="1 2">
    <name type="scientific">Rangifer tarandus platyrhynchus</name>
    <name type="common">Svalbard reindeer</name>
    <dbReference type="NCBI Taxonomy" id="3082113"/>
    <lineage>
        <taxon>Eukaryota</taxon>
        <taxon>Metazoa</taxon>
        <taxon>Chordata</taxon>
        <taxon>Craniata</taxon>
        <taxon>Vertebrata</taxon>
        <taxon>Euteleostomi</taxon>
        <taxon>Mammalia</taxon>
        <taxon>Eutheria</taxon>
        <taxon>Laurasiatheria</taxon>
        <taxon>Artiodactyla</taxon>
        <taxon>Ruminantia</taxon>
        <taxon>Pecora</taxon>
        <taxon>Cervidae</taxon>
        <taxon>Odocoileinae</taxon>
        <taxon>Rangifer</taxon>
    </lineage>
</organism>
<dbReference type="Proteomes" id="UP001162501">
    <property type="component" value="Chromosome 20"/>
</dbReference>